<name>N6XTZ2_THASP</name>
<protein>
    <submittedName>
        <fullName evidence="2">Hexapeptide transferase family protein</fullName>
    </submittedName>
</protein>
<proteinExistence type="predicted"/>
<dbReference type="InterPro" id="IPR039523">
    <property type="entry name" value="RimK-rel_E_lig_ATP-grasp"/>
</dbReference>
<reference evidence="2 3" key="1">
    <citation type="submission" date="2012-09" db="EMBL/GenBank/DDBJ databases">
        <title>Draft Genome Sequences of 6 Strains from Genus Thauera.</title>
        <authorList>
            <person name="Liu B."/>
            <person name="Shapleigh J.P."/>
            <person name="Frostegard A.H."/>
        </authorList>
    </citation>
    <scope>NUCLEOTIDE SEQUENCE [LARGE SCALE GENOMIC DNA]</scope>
    <source>
        <strain evidence="2 3">S2</strain>
    </source>
</reference>
<evidence type="ECO:0000313" key="3">
    <source>
        <dbReference type="Proteomes" id="UP000013042"/>
    </source>
</evidence>
<dbReference type="SUPFAM" id="SSF56059">
    <property type="entry name" value="Glutathione synthetase ATP-binding domain-like"/>
    <property type="match status" value="1"/>
</dbReference>
<comment type="caution">
    <text evidence="2">The sequence shown here is derived from an EMBL/GenBank/DDBJ whole genome shotgun (WGS) entry which is preliminary data.</text>
</comment>
<dbReference type="EMBL" id="AMXD01000060">
    <property type="protein sequence ID" value="ENO85221.1"/>
    <property type="molecule type" value="Genomic_DNA"/>
</dbReference>
<organism evidence="2 3">
    <name type="scientific">Thauera aminoaromatica S2</name>
    <dbReference type="NCBI Taxonomy" id="1234381"/>
    <lineage>
        <taxon>Bacteria</taxon>
        <taxon>Pseudomonadati</taxon>
        <taxon>Pseudomonadota</taxon>
        <taxon>Betaproteobacteria</taxon>
        <taxon>Rhodocyclales</taxon>
        <taxon>Zoogloeaceae</taxon>
        <taxon>Thauera</taxon>
    </lineage>
</organism>
<sequence>MKDGRLADVVFSSLRYEVAPDEYWYFDFPVKSAAERAEWAGTTAMWKAQRRFVEKDAIGVFAHKERFMQKFGHLMASGGDSFIYARSDFSRAESLVGGDWFLKPADGQCGAGGFHLDAKALQAAEVARILEVRLAEGSRYILERCLVNHEALRRVNPSCLNTLRIVTGNDGKNAEILFARARFGNGADVDNLSAGGFATVVDHRTGRVVSDAVSTNTGRAVYFPKHPITGVEFRAIEIPHWDKVVELALAASRVEPRARVVGWDIAVCEDGVYLVEGNHNWCKILWQLPARKGMKKELAKYVQRFG</sequence>
<keyword evidence="2" id="KW-0808">Transferase</keyword>
<evidence type="ECO:0000259" key="1">
    <source>
        <dbReference type="Pfam" id="PF14397"/>
    </source>
</evidence>
<feature type="domain" description="Alpha-L-glutamate ligase-related protein ATP-grasp" evidence="1">
    <location>
        <begin position="138"/>
        <end position="300"/>
    </location>
</feature>
<dbReference type="Pfam" id="PF14397">
    <property type="entry name" value="ATPgrasp_ST"/>
    <property type="match status" value="1"/>
</dbReference>
<accession>N6XTZ2</accession>
<dbReference type="Proteomes" id="UP000013042">
    <property type="component" value="Unassembled WGS sequence"/>
</dbReference>
<dbReference type="GO" id="GO:0016740">
    <property type="term" value="F:transferase activity"/>
    <property type="evidence" value="ECO:0007669"/>
    <property type="project" value="UniProtKB-KW"/>
</dbReference>
<dbReference type="AlphaFoldDB" id="N6XTZ2"/>
<evidence type="ECO:0000313" key="2">
    <source>
        <dbReference type="EMBL" id="ENO85221.1"/>
    </source>
</evidence>
<gene>
    <name evidence="2" type="ORF">C665_10911</name>
</gene>